<feature type="domain" description="C-type lectin" evidence="3">
    <location>
        <begin position="34"/>
        <end position="172"/>
    </location>
</feature>
<dbReference type="InterPro" id="IPR050111">
    <property type="entry name" value="C-type_lectin/snaclec_domain"/>
</dbReference>
<evidence type="ECO:0000256" key="1">
    <source>
        <dbReference type="SAM" id="MobiDB-lite"/>
    </source>
</evidence>
<dbReference type="Proteomes" id="UP000186817">
    <property type="component" value="Unassembled WGS sequence"/>
</dbReference>
<feature type="signal peptide" evidence="2">
    <location>
        <begin position="1"/>
        <end position="25"/>
    </location>
</feature>
<name>A0A1Q9DAI3_SYMMI</name>
<dbReference type="EMBL" id="LSRX01000633">
    <property type="protein sequence ID" value="OLP92167.1"/>
    <property type="molecule type" value="Genomic_DNA"/>
</dbReference>
<dbReference type="Pfam" id="PF00059">
    <property type="entry name" value="Lectin_C"/>
    <property type="match status" value="1"/>
</dbReference>
<dbReference type="InterPro" id="IPR001304">
    <property type="entry name" value="C-type_lectin-like"/>
</dbReference>
<feature type="compositionally biased region" description="Acidic residues" evidence="1">
    <location>
        <begin position="290"/>
        <end position="306"/>
    </location>
</feature>
<accession>A0A1Q9DAI3</accession>
<keyword evidence="5" id="KW-1185">Reference proteome</keyword>
<dbReference type="OMA" id="ENDHCIF"/>
<evidence type="ECO:0000259" key="3">
    <source>
        <dbReference type="PROSITE" id="PS50041"/>
    </source>
</evidence>
<dbReference type="PANTHER" id="PTHR22803">
    <property type="entry name" value="MANNOSE, PHOSPHOLIPASE, LECTIN RECEPTOR RELATED"/>
    <property type="match status" value="1"/>
</dbReference>
<organism evidence="4 5">
    <name type="scientific">Symbiodinium microadriaticum</name>
    <name type="common">Dinoflagellate</name>
    <name type="synonym">Zooxanthella microadriatica</name>
    <dbReference type="NCBI Taxonomy" id="2951"/>
    <lineage>
        <taxon>Eukaryota</taxon>
        <taxon>Sar</taxon>
        <taxon>Alveolata</taxon>
        <taxon>Dinophyceae</taxon>
        <taxon>Suessiales</taxon>
        <taxon>Symbiodiniaceae</taxon>
        <taxon>Symbiodinium</taxon>
    </lineage>
</organism>
<evidence type="ECO:0000256" key="2">
    <source>
        <dbReference type="SAM" id="SignalP"/>
    </source>
</evidence>
<evidence type="ECO:0000313" key="4">
    <source>
        <dbReference type="EMBL" id="OLP92167.1"/>
    </source>
</evidence>
<sequence>MRPLLGHHAELQSLFAWSMLLAAAATCPNQWHVFQGRCYRAFEGAADWDQAKAACESYGATLASIHSEAENDHCIFACGNVRPFHQGCWIGGTDRHPRKRNVWVWVDGSPFQWSKWFDHGGGNVEPNNDFCTDHRHCRYGHTADCNVLEVSKPFKGYWLDTFCTDRQKFICKVDDSDAARKAASAATEDWEDVPRKVNAPLPSPPRPAVPDAPSPKQATPPLPAPPPPVPVPPPRPPPPIQEASLEAPEAPAPTETAPIGPVPSSASAPGRVEPPAIEPAEQVKPAGDSADPEGEPEEDYPDDIYQ</sequence>
<comment type="caution">
    <text evidence="4">The sequence shown here is derived from an EMBL/GenBank/DDBJ whole genome shotgun (WGS) entry which is preliminary data.</text>
</comment>
<proteinExistence type="predicted"/>
<dbReference type="SMART" id="SM00034">
    <property type="entry name" value="CLECT"/>
    <property type="match status" value="1"/>
</dbReference>
<protein>
    <submittedName>
        <fullName evidence="4">Galactose-specific lectin nattectin</fullName>
    </submittedName>
</protein>
<dbReference type="AlphaFoldDB" id="A0A1Q9DAI3"/>
<feature type="region of interest" description="Disordered" evidence="1">
    <location>
        <begin position="185"/>
        <end position="306"/>
    </location>
</feature>
<feature type="compositionally biased region" description="Low complexity" evidence="1">
    <location>
        <begin position="246"/>
        <end position="258"/>
    </location>
</feature>
<feature type="compositionally biased region" description="Pro residues" evidence="1">
    <location>
        <begin position="201"/>
        <end position="240"/>
    </location>
</feature>
<reference evidence="4 5" key="1">
    <citation type="submission" date="2016-02" db="EMBL/GenBank/DDBJ databases">
        <title>Genome analysis of coral dinoflagellate symbionts highlights evolutionary adaptations to a symbiotic lifestyle.</title>
        <authorList>
            <person name="Aranda M."/>
            <person name="Li Y."/>
            <person name="Liew Y.J."/>
            <person name="Baumgarten S."/>
            <person name="Simakov O."/>
            <person name="Wilson M."/>
            <person name="Piel J."/>
            <person name="Ashoor H."/>
            <person name="Bougouffa S."/>
            <person name="Bajic V.B."/>
            <person name="Ryu T."/>
            <person name="Ravasi T."/>
            <person name="Bayer T."/>
            <person name="Micklem G."/>
            <person name="Kim H."/>
            <person name="Bhak J."/>
            <person name="Lajeunesse T.C."/>
            <person name="Voolstra C.R."/>
        </authorList>
    </citation>
    <scope>NUCLEOTIDE SEQUENCE [LARGE SCALE GENOMIC DNA]</scope>
    <source>
        <strain evidence="4 5">CCMP2467</strain>
    </source>
</reference>
<dbReference type="GO" id="GO:0030246">
    <property type="term" value="F:carbohydrate binding"/>
    <property type="evidence" value="ECO:0007669"/>
    <property type="project" value="UniProtKB-KW"/>
</dbReference>
<dbReference type="InterPro" id="IPR016187">
    <property type="entry name" value="CTDL_fold"/>
</dbReference>
<keyword evidence="4" id="KW-0430">Lectin</keyword>
<dbReference type="PROSITE" id="PS50041">
    <property type="entry name" value="C_TYPE_LECTIN_2"/>
    <property type="match status" value="1"/>
</dbReference>
<evidence type="ECO:0000313" key="5">
    <source>
        <dbReference type="Proteomes" id="UP000186817"/>
    </source>
</evidence>
<keyword evidence="2" id="KW-0732">Signal</keyword>
<dbReference type="CDD" id="cd00037">
    <property type="entry name" value="CLECT"/>
    <property type="match status" value="1"/>
</dbReference>
<dbReference type="OrthoDB" id="441660at2759"/>
<dbReference type="Gene3D" id="3.10.100.10">
    <property type="entry name" value="Mannose-Binding Protein A, subunit A"/>
    <property type="match status" value="1"/>
</dbReference>
<dbReference type="SUPFAM" id="SSF56436">
    <property type="entry name" value="C-type lectin-like"/>
    <property type="match status" value="1"/>
</dbReference>
<gene>
    <name evidence="4" type="ORF">AK812_SmicGene26062</name>
</gene>
<dbReference type="InterPro" id="IPR016186">
    <property type="entry name" value="C-type_lectin-like/link_sf"/>
</dbReference>
<feature type="chain" id="PRO_5010221585" evidence="2">
    <location>
        <begin position="26"/>
        <end position="306"/>
    </location>
</feature>